<keyword evidence="7" id="KW-1185">Reference proteome</keyword>
<dbReference type="EMBL" id="AODL01000005">
    <property type="protein sequence ID" value="EUJ46113.1"/>
    <property type="molecule type" value="Genomic_DNA"/>
</dbReference>
<dbReference type="InterPro" id="IPR028082">
    <property type="entry name" value="Peripla_BP_I"/>
</dbReference>
<dbReference type="InterPro" id="IPR000843">
    <property type="entry name" value="HTH_LacI"/>
</dbReference>
<dbReference type="PANTHER" id="PTHR30146:SF148">
    <property type="entry name" value="HTH-TYPE TRANSCRIPTIONAL REPRESSOR PURR-RELATED"/>
    <property type="match status" value="1"/>
</dbReference>
<dbReference type="InterPro" id="IPR010982">
    <property type="entry name" value="Lambda_DNA-bd_dom_sf"/>
</dbReference>
<keyword evidence="1" id="KW-0678">Repressor</keyword>
<dbReference type="GO" id="GO:0000976">
    <property type="term" value="F:transcription cis-regulatory region binding"/>
    <property type="evidence" value="ECO:0007669"/>
    <property type="project" value="TreeGrafter"/>
</dbReference>
<reference evidence="6 7" key="1">
    <citation type="journal article" date="2014" name="Int. J. Syst. Evol. Microbiol.">
        <title>Listeria floridensis sp. nov., Listeria aquatica sp. nov., Listeria cornellensis sp. nov., Listeria riparia sp. nov. and Listeria grandensis sp. nov., from agricultural and natural environments.</title>
        <authorList>
            <person name="den Bakker H.C."/>
            <person name="Warchocki S."/>
            <person name="Wright E.M."/>
            <person name="Allred A.F."/>
            <person name="Ahlstrom C."/>
            <person name="Manuel C.S."/>
            <person name="Stasiewicz M.J."/>
            <person name="Burrell A."/>
            <person name="Roof S."/>
            <person name="Strawn L."/>
            <person name="Fortes E.D."/>
            <person name="Nightingale K.K."/>
            <person name="Kephart D."/>
            <person name="Wiedmann M."/>
        </authorList>
    </citation>
    <scope>NUCLEOTIDE SEQUENCE [LARGE SCALE GENOMIC DNA]</scope>
    <source>
        <strain evidence="6 7">FSL S10-1204</strain>
    </source>
</reference>
<evidence type="ECO:0000259" key="5">
    <source>
        <dbReference type="PROSITE" id="PS50932"/>
    </source>
</evidence>
<keyword evidence="4" id="KW-0804">Transcription</keyword>
<evidence type="ECO:0000256" key="4">
    <source>
        <dbReference type="ARBA" id="ARBA00023163"/>
    </source>
</evidence>
<dbReference type="SMART" id="SM00354">
    <property type="entry name" value="HTH_LACI"/>
    <property type="match status" value="1"/>
</dbReference>
<dbReference type="SUPFAM" id="SSF53822">
    <property type="entry name" value="Periplasmic binding protein-like I"/>
    <property type="match status" value="1"/>
</dbReference>
<dbReference type="Pfam" id="PF13377">
    <property type="entry name" value="Peripla_BP_3"/>
    <property type="match status" value="1"/>
</dbReference>
<dbReference type="SUPFAM" id="SSF47413">
    <property type="entry name" value="lambda repressor-like DNA-binding domains"/>
    <property type="match status" value="1"/>
</dbReference>
<dbReference type="AlphaFoldDB" id="W7DL10"/>
<accession>W7DL10</accession>
<dbReference type="PATRIC" id="fig|1265816.5.peg.749"/>
<gene>
    <name evidence="6" type="ORF">PRIP_03813</name>
</gene>
<feature type="domain" description="HTH lacI-type" evidence="5">
    <location>
        <begin position="4"/>
        <end position="48"/>
    </location>
</feature>
<dbReference type="CDD" id="cd19974">
    <property type="entry name" value="PBP1_LacI-like"/>
    <property type="match status" value="1"/>
</dbReference>
<keyword evidence="2" id="KW-0805">Transcription regulation</keyword>
<dbReference type="CDD" id="cd01392">
    <property type="entry name" value="HTH_LacI"/>
    <property type="match status" value="1"/>
</dbReference>
<name>W7DL10_9LIST</name>
<dbReference type="PANTHER" id="PTHR30146">
    <property type="entry name" value="LACI-RELATED TRANSCRIPTIONAL REPRESSOR"/>
    <property type="match status" value="1"/>
</dbReference>
<dbReference type="Gene3D" id="3.40.50.2300">
    <property type="match status" value="2"/>
</dbReference>
<proteinExistence type="predicted"/>
<comment type="caution">
    <text evidence="6">The sequence shown here is derived from an EMBL/GenBank/DDBJ whole genome shotgun (WGS) entry which is preliminary data.</text>
</comment>
<evidence type="ECO:0000313" key="7">
    <source>
        <dbReference type="Proteomes" id="UP000019248"/>
    </source>
</evidence>
<evidence type="ECO:0000256" key="1">
    <source>
        <dbReference type="ARBA" id="ARBA00022491"/>
    </source>
</evidence>
<organism evidence="6 7">
    <name type="scientific">Listeria riparia FSL S10-1204</name>
    <dbReference type="NCBI Taxonomy" id="1265816"/>
    <lineage>
        <taxon>Bacteria</taxon>
        <taxon>Bacillati</taxon>
        <taxon>Bacillota</taxon>
        <taxon>Bacilli</taxon>
        <taxon>Bacillales</taxon>
        <taxon>Listeriaceae</taxon>
        <taxon>Listeria</taxon>
    </lineage>
</organism>
<evidence type="ECO:0000256" key="3">
    <source>
        <dbReference type="ARBA" id="ARBA00023125"/>
    </source>
</evidence>
<dbReference type="Proteomes" id="UP000019248">
    <property type="component" value="Unassembled WGS sequence"/>
</dbReference>
<evidence type="ECO:0000256" key="2">
    <source>
        <dbReference type="ARBA" id="ARBA00023015"/>
    </source>
</evidence>
<dbReference type="OrthoDB" id="2026446at2"/>
<protein>
    <submittedName>
        <fullName evidence="6">LacI family transcriptional regulator</fullName>
    </submittedName>
</protein>
<keyword evidence="3" id="KW-0238">DNA-binding</keyword>
<dbReference type="GO" id="GO:0003700">
    <property type="term" value="F:DNA-binding transcription factor activity"/>
    <property type="evidence" value="ECO:0007669"/>
    <property type="project" value="TreeGrafter"/>
</dbReference>
<dbReference type="Gene3D" id="1.10.260.40">
    <property type="entry name" value="lambda repressor-like DNA-binding domains"/>
    <property type="match status" value="1"/>
</dbReference>
<dbReference type="PROSITE" id="PS50932">
    <property type="entry name" value="HTH_LACI_2"/>
    <property type="match status" value="1"/>
</dbReference>
<dbReference type="InterPro" id="IPR046335">
    <property type="entry name" value="LacI/GalR-like_sensor"/>
</dbReference>
<dbReference type="RefSeq" id="WP_036099533.1">
    <property type="nucleotide sequence ID" value="NZ_AODL01000005.1"/>
</dbReference>
<evidence type="ECO:0000313" key="6">
    <source>
        <dbReference type="EMBL" id="EUJ46113.1"/>
    </source>
</evidence>
<sequence>MKKVTMQDIADALQISKNSVSQALGNKNGVGEQTKRLVLQKADEMGYKYKKDVVYTPTDNQFALVATEFALSQKSFFGEICLSLEQEMTARGFYLTTLPVAANDVSQNCLPRELKEKNWRGIFILSHISDLFVKQILDLGLPTVMIDHHDPHLRTDTILSQNKDGAFVAVEHLIQLGHTRIGFVGNVNFSPSYEERWEGYCKAMRHYELPVNAHYTITGIKEEQAALYQALESLEEMPSAWFCVNSGLGFILNSYFQSKGFAVPEQVSIICFDNTEFTILAHPPLTTMCTDLRFMGKQAVETMDWRLRNPSAPTVNVAIGTELVLRESTGRL</sequence>